<dbReference type="AlphaFoldDB" id="A0A4V2V236"/>
<evidence type="ECO:0000259" key="2">
    <source>
        <dbReference type="Pfam" id="PF01738"/>
    </source>
</evidence>
<protein>
    <submittedName>
        <fullName evidence="3">Dienelactone hydrolase</fullName>
    </submittedName>
</protein>
<dbReference type="InterPro" id="IPR050261">
    <property type="entry name" value="FrsA_esterase"/>
</dbReference>
<dbReference type="Proteomes" id="UP000295414">
    <property type="component" value="Unassembled WGS sequence"/>
</dbReference>
<proteinExistence type="predicted"/>
<dbReference type="Pfam" id="PF01738">
    <property type="entry name" value="DLH"/>
    <property type="match status" value="1"/>
</dbReference>
<accession>A0A4V2V236</accession>
<dbReference type="RefSeq" id="WP_114959999.1">
    <property type="nucleotide sequence ID" value="NZ_MSZW01000001.1"/>
</dbReference>
<dbReference type="EMBL" id="SMAP01000005">
    <property type="protein sequence ID" value="TCT23552.1"/>
    <property type="molecule type" value="Genomic_DNA"/>
</dbReference>
<dbReference type="PANTHER" id="PTHR22946:SF4">
    <property type="entry name" value="ESTERASE FRSA"/>
    <property type="match status" value="1"/>
</dbReference>
<keyword evidence="3" id="KW-0378">Hydrolase</keyword>
<dbReference type="InterPro" id="IPR002925">
    <property type="entry name" value="Dienelactn_hydro"/>
</dbReference>
<dbReference type="Gene3D" id="3.40.50.1820">
    <property type="entry name" value="alpha/beta hydrolase"/>
    <property type="match status" value="1"/>
</dbReference>
<keyword evidence="4" id="KW-1185">Reference proteome</keyword>
<dbReference type="InterPro" id="IPR029058">
    <property type="entry name" value="AB_hydrolase_fold"/>
</dbReference>
<dbReference type="GO" id="GO:0016787">
    <property type="term" value="F:hydrolase activity"/>
    <property type="evidence" value="ECO:0007669"/>
    <property type="project" value="UniProtKB-KW"/>
</dbReference>
<comment type="caution">
    <text evidence="3">The sequence shown here is derived from an EMBL/GenBank/DDBJ whole genome shotgun (WGS) entry which is preliminary data.</text>
</comment>
<name>A0A4V2V236_9GAMM</name>
<sequence length="260" mass="27945">MRRFLLALGLLFAAAPAFAAMQAKPVEWTQGNDRFSGYVVYDDASHALRPGLLMVPDWYGVTPAALDKAKQQAGSDYVVFVVDMYGKGVRPADDKQALAQVQTLYPKPELMRARMLAALEAFKAQAGKVPLDSTRIGAFGFCFGGSSVLELARSGAQLAGIVTFHGGLKTASPAAPGSVKTPLLVLNGAADESQKAAIVPFEEEMDRAGADWQFVNFSGAVHCFALETADKPGCKYDPRAARRAYAMMHAFFAGRFALRE</sequence>
<reference evidence="3 4" key="1">
    <citation type="submission" date="2019-03" db="EMBL/GenBank/DDBJ databases">
        <title>Genomic Encyclopedia of Type Strains, Phase IV (KMG-IV): sequencing the most valuable type-strain genomes for metagenomic binning, comparative biology and taxonomic classification.</title>
        <authorList>
            <person name="Goeker M."/>
        </authorList>
    </citation>
    <scope>NUCLEOTIDE SEQUENCE [LARGE SCALE GENOMIC DNA]</scope>
    <source>
        <strain evidence="3 4">DSM 13605</strain>
    </source>
</reference>
<organism evidence="3 4">
    <name type="scientific">Thermomonas haemolytica</name>
    <dbReference type="NCBI Taxonomy" id="141949"/>
    <lineage>
        <taxon>Bacteria</taxon>
        <taxon>Pseudomonadati</taxon>
        <taxon>Pseudomonadota</taxon>
        <taxon>Gammaproteobacteria</taxon>
        <taxon>Lysobacterales</taxon>
        <taxon>Lysobacteraceae</taxon>
        <taxon>Thermomonas</taxon>
    </lineage>
</organism>
<evidence type="ECO:0000313" key="4">
    <source>
        <dbReference type="Proteomes" id="UP000295414"/>
    </source>
</evidence>
<keyword evidence="1" id="KW-0732">Signal</keyword>
<dbReference type="SUPFAM" id="SSF53474">
    <property type="entry name" value="alpha/beta-Hydrolases"/>
    <property type="match status" value="1"/>
</dbReference>
<evidence type="ECO:0000313" key="3">
    <source>
        <dbReference type="EMBL" id="TCT23552.1"/>
    </source>
</evidence>
<gene>
    <name evidence="3" type="ORF">EDC34_105143</name>
</gene>
<dbReference type="PANTHER" id="PTHR22946">
    <property type="entry name" value="DIENELACTONE HYDROLASE DOMAIN-CONTAINING PROTEIN-RELATED"/>
    <property type="match status" value="1"/>
</dbReference>
<evidence type="ECO:0000256" key="1">
    <source>
        <dbReference type="SAM" id="SignalP"/>
    </source>
</evidence>
<feature type="domain" description="Dienelactone hydrolase" evidence="2">
    <location>
        <begin position="37"/>
        <end position="253"/>
    </location>
</feature>
<feature type="chain" id="PRO_5020212305" evidence="1">
    <location>
        <begin position="20"/>
        <end position="260"/>
    </location>
</feature>
<dbReference type="OrthoDB" id="9787933at2"/>
<feature type="signal peptide" evidence="1">
    <location>
        <begin position="1"/>
        <end position="19"/>
    </location>
</feature>